<dbReference type="EMBL" id="JRPC02000026">
    <property type="protein sequence ID" value="TLE14187.1"/>
    <property type="molecule type" value="Genomic_DNA"/>
</dbReference>
<comment type="caution">
    <text evidence="1">The sequence shown here is derived from an EMBL/GenBank/DDBJ whole genome shotgun (WGS) entry which is preliminary data.</text>
</comment>
<keyword evidence="2" id="KW-1185">Reference proteome</keyword>
<reference evidence="1 2" key="1">
    <citation type="journal article" date="2014" name="Genome Announc.">
        <title>Draft genome sequences of eight enterohepatic helicobacter species isolated from both laboratory and wild rodents.</title>
        <authorList>
            <person name="Sheh A."/>
            <person name="Shen Z."/>
            <person name="Fox J.G."/>
        </authorList>
    </citation>
    <scope>NUCLEOTIDE SEQUENCE [LARGE SCALE GENOMIC DNA]</scope>
    <source>
        <strain evidence="1 2">MIT-03-7007</strain>
    </source>
</reference>
<protein>
    <submittedName>
        <fullName evidence="1">Uncharacterized protein</fullName>
    </submittedName>
</protein>
<name>A0A4U8UFM8_9HELI</name>
<gene>
    <name evidence="1" type="ORF">LS72_009005</name>
</gene>
<evidence type="ECO:0000313" key="2">
    <source>
        <dbReference type="Proteomes" id="UP000029920"/>
    </source>
</evidence>
<proteinExistence type="predicted"/>
<organism evidence="1 2">
    <name type="scientific">Helicobacter apodemus</name>
    <dbReference type="NCBI Taxonomy" id="135569"/>
    <lineage>
        <taxon>Bacteria</taxon>
        <taxon>Pseudomonadati</taxon>
        <taxon>Campylobacterota</taxon>
        <taxon>Epsilonproteobacteria</taxon>
        <taxon>Campylobacterales</taxon>
        <taxon>Helicobacteraceae</taxon>
        <taxon>Helicobacter</taxon>
    </lineage>
</organism>
<evidence type="ECO:0000313" key="1">
    <source>
        <dbReference type="EMBL" id="TLE14187.1"/>
    </source>
</evidence>
<dbReference type="AlphaFoldDB" id="A0A4U8UFM8"/>
<sequence>MSSFLLLLGLGGCISPKTDAFLLGAGIGSGVTYYFLNGGKIDGISQKSLTQNKQNKIVDVSIPAELEWYYFESELRNYKR</sequence>
<dbReference type="Proteomes" id="UP000029920">
    <property type="component" value="Unassembled WGS sequence"/>
</dbReference>
<accession>A0A4U8UFM8</accession>